<dbReference type="SUPFAM" id="SSF143113">
    <property type="entry name" value="NAP-like"/>
    <property type="match status" value="1"/>
</dbReference>
<organism evidence="4 5">
    <name type="scientific">Saccoglossus kowalevskii</name>
    <name type="common">Acorn worm</name>
    <dbReference type="NCBI Taxonomy" id="10224"/>
    <lineage>
        <taxon>Eukaryota</taxon>
        <taxon>Metazoa</taxon>
        <taxon>Hemichordata</taxon>
        <taxon>Enteropneusta</taxon>
        <taxon>Harrimaniidae</taxon>
        <taxon>Saccoglossus</taxon>
    </lineage>
</organism>
<comment type="similarity">
    <text evidence="1 2">Belongs to the nucleosome assembly protein (NAP) family.</text>
</comment>
<sequence length="401" mass="45537">MGDKNEDSVEEVEVEESGGKQGSGDAPGKSAVGDISSQVMQNPQVLAALQERLDGLVGKSTGYIENLPKVVKRRVKALKNLQVKYAKTEAKFYEEVHELECKYAALYQSLYEKRKDVVIGAIEPTDSDCEWQSSDEEEDDEENELLAVSNDEMKKKASLEEKEKVDEKEEENPNGIPEFWLTIFKNVDMLSEMVQEHDEPILKCLENIHVKFSEPGQPMGFTLEFHFAANDYFTNKVLTKYYSMRSEPDESDPFSFEGPEIVSCTGCTIDWKKGKNITVKVIKKKQKHKGRGTTRTVTKTVQNDSFFNFFNPPQVPEDGEMDEETEVVLAADFEIGHFFRERVIPKAVLYFTGEAIEDDDEYEEEGEEEDADGEEGDDDDDNDPEYDPSKDGQKPSECKQQ</sequence>
<dbReference type="RefSeq" id="XP_006811180.1">
    <property type="nucleotide sequence ID" value="XM_006811117.1"/>
</dbReference>
<dbReference type="Gene3D" id="3.30.1120.90">
    <property type="entry name" value="Nucleosome assembly protein"/>
    <property type="match status" value="1"/>
</dbReference>
<dbReference type="GeneID" id="100377601"/>
<proteinExistence type="inferred from homology"/>
<dbReference type="InterPro" id="IPR037231">
    <property type="entry name" value="NAP-like_sf"/>
</dbReference>
<evidence type="ECO:0000256" key="3">
    <source>
        <dbReference type="SAM" id="MobiDB-lite"/>
    </source>
</evidence>
<evidence type="ECO:0000256" key="1">
    <source>
        <dbReference type="ARBA" id="ARBA00009947"/>
    </source>
</evidence>
<keyword evidence="4" id="KW-1185">Reference proteome</keyword>
<dbReference type="Gene3D" id="1.20.5.1500">
    <property type="match status" value="1"/>
</dbReference>
<protein>
    <submittedName>
        <fullName evidence="5">Nucleosome assembly protein 1-like 1-like isoform X2</fullName>
    </submittedName>
</protein>
<feature type="region of interest" description="Disordered" evidence="3">
    <location>
        <begin position="1"/>
        <end position="37"/>
    </location>
</feature>
<feature type="compositionally biased region" description="Basic and acidic residues" evidence="3">
    <location>
        <begin position="151"/>
        <end position="167"/>
    </location>
</feature>
<gene>
    <name evidence="5" type="primary">LOC100377601</name>
</gene>
<dbReference type="InterPro" id="IPR002164">
    <property type="entry name" value="NAP_family"/>
</dbReference>
<dbReference type="PANTHER" id="PTHR11875">
    <property type="entry name" value="TESTIS-SPECIFIC Y-ENCODED PROTEIN"/>
    <property type="match status" value="1"/>
</dbReference>
<name>A0ABM0LTT9_SACKO</name>
<dbReference type="Pfam" id="PF00956">
    <property type="entry name" value="NAP"/>
    <property type="match status" value="1"/>
</dbReference>
<reference evidence="5" key="1">
    <citation type="submission" date="2025-08" db="UniProtKB">
        <authorList>
            <consortium name="RefSeq"/>
        </authorList>
    </citation>
    <scope>IDENTIFICATION</scope>
    <source>
        <tissue evidence="5">Testes</tissue>
    </source>
</reference>
<evidence type="ECO:0000256" key="2">
    <source>
        <dbReference type="RuleBase" id="RU003876"/>
    </source>
</evidence>
<accession>A0ABM0LTT9</accession>
<evidence type="ECO:0000313" key="5">
    <source>
        <dbReference type="RefSeq" id="XP_006811180.1"/>
    </source>
</evidence>
<feature type="compositionally biased region" description="Basic and acidic residues" evidence="3">
    <location>
        <begin position="387"/>
        <end position="401"/>
    </location>
</feature>
<feature type="compositionally biased region" description="Acidic residues" evidence="3">
    <location>
        <begin position="355"/>
        <end position="386"/>
    </location>
</feature>
<feature type="region of interest" description="Disordered" evidence="3">
    <location>
        <begin position="355"/>
        <end position="401"/>
    </location>
</feature>
<feature type="region of interest" description="Disordered" evidence="3">
    <location>
        <begin position="150"/>
        <end position="171"/>
    </location>
</feature>
<dbReference type="Proteomes" id="UP000694865">
    <property type="component" value="Unplaced"/>
</dbReference>
<evidence type="ECO:0000313" key="4">
    <source>
        <dbReference type="Proteomes" id="UP000694865"/>
    </source>
</evidence>